<evidence type="ECO:0000313" key="3">
    <source>
        <dbReference type="Proteomes" id="UP001244341"/>
    </source>
</evidence>
<organism evidence="2 3">
    <name type="scientific">Tetradesmus obliquus</name>
    <name type="common">Green alga</name>
    <name type="synonym">Acutodesmus obliquus</name>
    <dbReference type="NCBI Taxonomy" id="3088"/>
    <lineage>
        <taxon>Eukaryota</taxon>
        <taxon>Viridiplantae</taxon>
        <taxon>Chlorophyta</taxon>
        <taxon>core chlorophytes</taxon>
        <taxon>Chlorophyceae</taxon>
        <taxon>CS clade</taxon>
        <taxon>Sphaeropleales</taxon>
        <taxon>Scenedesmaceae</taxon>
        <taxon>Tetradesmus</taxon>
    </lineage>
</organism>
<evidence type="ECO:0000313" key="2">
    <source>
        <dbReference type="EMBL" id="WIA08973.1"/>
    </source>
</evidence>
<sequence>MAKLKRQLAESTAYAKECELHTDELDGQVAELTRELQATQELLQLQQEAAAQLAEAAKPRSGSGDVPALSGMIVELRAAVAAAEQKAAVAEKQRDSILEVLLKEVQIASQLDEMAQHMADSKVVEAAQLSTAVLADDPAVQGALLQVVVAFRAALAAAAAHHATEARLADKFTAMKAMLDEVQAARKAEREQLQLQQQQQPQQQQPGLDFVLEQMAQLEAQVIALAGSAGPSGMQEALSAAQAQLAELQRQLAEGEAARRGLEAELVRLRRQLAEEQSERGALEEQLVQHLEESEDFMAQDAVAAYEAKYNRLKTRYRELTEAHREEVDGLHEEIAGLQERLVDLEAAAAQLEAARSQAQHGEATLAETLVKSSKASSELAALRIENQSLMQELIARKLALAQCAEREVVGRRELYKAKETNMKLASKMTRLEVQMYKK</sequence>
<feature type="coiled-coil region" evidence="1">
    <location>
        <begin position="238"/>
        <end position="393"/>
    </location>
</feature>
<proteinExistence type="predicted"/>
<keyword evidence="1" id="KW-0175">Coiled coil</keyword>
<dbReference type="Gene3D" id="1.20.5.1160">
    <property type="entry name" value="Vasodilator-stimulated phosphoprotein"/>
    <property type="match status" value="1"/>
</dbReference>
<dbReference type="Proteomes" id="UP001244341">
    <property type="component" value="Chromosome 1b"/>
</dbReference>
<feature type="coiled-coil region" evidence="1">
    <location>
        <begin position="22"/>
        <end position="100"/>
    </location>
</feature>
<evidence type="ECO:0008006" key="4">
    <source>
        <dbReference type="Google" id="ProtNLM"/>
    </source>
</evidence>
<evidence type="ECO:0000256" key="1">
    <source>
        <dbReference type="SAM" id="Coils"/>
    </source>
</evidence>
<keyword evidence="3" id="KW-1185">Reference proteome</keyword>
<accession>A0ABY8TND8</accession>
<gene>
    <name evidence="2" type="ORF">OEZ85_008388</name>
</gene>
<dbReference type="EMBL" id="CP126208">
    <property type="protein sequence ID" value="WIA08973.1"/>
    <property type="molecule type" value="Genomic_DNA"/>
</dbReference>
<reference evidence="2 3" key="1">
    <citation type="submission" date="2023-05" db="EMBL/GenBank/DDBJ databases">
        <title>A 100% complete, gapless, phased diploid assembly of the Scenedesmus obliquus UTEX 3031 genome.</title>
        <authorList>
            <person name="Biondi T.C."/>
            <person name="Hanschen E.R."/>
            <person name="Kwon T."/>
            <person name="Eng W."/>
            <person name="Kruse C.P.S."/>
            <person name="Koehler S.I."/>
            <person name="Kunde Y."/>
            <person name="Gleasner C.D."/>
            <person name="You Mak K.T."/>
            <person name="Polle J."/>
            <person name="Hovde B.T."/>
            <person name="Starkenburg S.R."/>
        </authorList>
    </citation>
    <scope>NUCLEOTIDE SEQUENCE [LARGE SCALE GENOMIC DNA]</scope>
    <source>
        <strain evidence="2 3">DOE0152z</strain>
    </source>
</reference>
<protein>
    <recommendedName>
        <fullName evidence="4">Hook C-terminal domain-containing protein</fullName>
    </recommendedName>
</protein>
<name>A0ABY8TND8_TETOB</name>